<organism evidence="5 6">
    <name type="scientific">Candidatus Magnetaquiglobus chichijimensis</name>
    <dbReference type="NCBI Taxonomy" id="3141448"/>
    <lineage>
        <taxon>Bacteria</taxon>
        <taxon>Pseudomonadati</taxon>
        <taxon>Pseudomonadota</taxon>
        <taxon>Magnetococcia</taxon>
        <taxon>Magnetococcales</taxon>
        <taxon>Candidatus Magnetaquicoccaceae</taxon>
        <taxon>Candidatus Magnetaquiglobus</taxon>
    </lineage>
</organism>
<keyword evidence="6" id="KW-1185">Reference proteome</keyword>
<dbReference type="SUPFAM" id="SSF53163">
    <property type="entry name" value="HybD-like"/>
    <property type="match status" value="1"/>
</dbReference>
<dbReference type="InterPro" id="IPR000671">
    <property type="entry name" value="Peptidase_A31"/>
</dbReference>
<dbReference type="Pfam" id="PF01750">
    <property type="entry name" value="HycI"/>
    <property type="match status" value="1"/>
</dbReference>
<evidence type="ECO:0000313" key="5">
    <source>
        <dbReference type="EMBL" id="GAB0056149.1"/>
    </source>
</evidence>
<sequence length="174" mass="18825">MDDRAPLPLTLIGVGSRAGRDDAIGLELVERLAGLHPSPALTSLVWEDADALSLAGELLELKQPILIVDCADMRLEPGSWRLFHPRRPRTHLAWDSVSTHGLGLAEALEIAEALGFDQPVAVLGVQPFDLRPGRDLTPEMRTCLPELVFALQGIVTALIAGIRPFPSSRAAFLK</sequence>
<comment type="similarity">
    <text evidence="1">Belongs to the peptidase A31 family.</text>
</comment>
<keyword evidence="2" id="KW-0645">Protease</keyword>
<dbReference type="InterPro" id="IPR023430">
    <property type="entry name" value="Pept_HybD-like_dom_sf"/>
</dbReference>
<evidence type="ECO:0000313" key="6">
    <source>
        <dbReference type="Proteomes" id="UP001628193"/>
    </source>
</evidence>
<name>A0ABQ0C5J2_9PROT</name>
<dbReference type="EMBL" id="BAAFGK010000002">
    <property type="protein sequence ID" value="GAB0056149.1"/>
    <property type="molecule type" value="Genomic_DNA"/>
</dbReference>
<dbReference type="CDD" id="cd00518">
    <property type="entry name" value="H2MP"/>
    <property type="match status" value="1"/>
</dbReference>
<protein>
    <recommendedName>
        <fullName evidence="7">Hydrogenase maturation protease</fullName>
    </recommendedName>
</protein>
<gene>
    <name evidence="5" type="ORF">SIID45300_00454</name>
</gene>
<dbReference type="Proteomes" id="UP001628193">
    <property type="component" value="Unassembled WGS sequence"/>
</dbReference>
<reference evidence="5 6" key="1">
    <citation type="submission" date="2024-09" db="EMBL/GenBank/DDBJ databases">
        <title>Draft genome sequence of Candidatus Magnetaquicoccaceae bacterium FCR-1.</title>
        <authorList>
            <person name="Shimoshige H."/>
            <person name="Shimamura S."/>
            <person name="Taoka A."/>
            <person name="Kobayashi H."/>
            <person name="Maekawa T."/>
        </authorList>
    </citation>
    <scope>NUCLEOTIDE SEQUENCE [LARGE SCALE GENOMIC DNA]</scope>
    <source>
        <strain evidence="5 6">FCR-1</strain>
    </source>
</reference>
<proteinExistence type="inferred from homology"/>
<dbReference type="PANTHER" id="PTHR30302:SF1">
    <property type="entry name" value="HYDROGENASE 2 MATURATION PROTEASE"/>
    <property type="match status" value="1"/>
</dbReference>
<accession>A0ABQ0C5J2</accession>
<evidence type="ECO:0000256" key="3">
    <source>
        <dbReference type="ARBA" id="ARBA00022750"/>
    </source>
</evidence>
<dbReference type="RefSeq" id="WP_420903865.1">
    <property type="nucleotide sequence ID" value="NZ_BAAFGK010000002.1"/>
</dbReference>
<evidence type="ECO:0008006" key="7">
    <source>
        <dbReference type="Google" id="ProtNLM"/>
    </source>
</evidence>
<evidence type="ECO:0000256" key="4">
    <source>
        <dbReference type="ARBA" id="ARBA00022801"/>
    </source>
</evidence>
<evidence type="ECO:0000256" key="1">
    <source>
        <dbReference type="ARBA" id="ARBA00006814"/>
    </source>
</evidence>
<keyword evidence="3" id="KW-0064">Aspartyl protease</keyword>
<keyword evidence="4" id="KW-0378">Hydrolase</keyword>
<dbReference type="NCBIfam" id="TIGR00072">
    <property type="entry name" value="hydrog_prot"/>
    <property type="match status" value="1"/>
</dbReference>
<evidence type="ECO:0000256" key="2">
    <source>
        <dbReference type="ARBA" id="ARBA00022670"/>
    </source>
</evidence>
<comment type="caution">
    <text evidence="5">The sequence shown here is derived from an EMBL/GenBank/DDBJ whole genome shotgun (WGS) entry which is preliminary data.</text>
</comment>
<dbReference type="Gene3D" id="3.40.50.1450">
    <property type="entry name" value="HybD-like"/>
    <property type="match status" value="1"/>
</dbReference>
<dbReference type="PANTHER" id="PTHR30302">
    <property type="entry name" value="HYDROGENASE 1 MATURATION PROTEASE"/>
    <property type="match status" value="1"/>
</dbReference>